<dbReference type="InterPro" id="IPR026580">
    <property type="entry name" value="DivIB"/>
</dbReference>
<dbReference type="Pfam" id="PF08478">
    <property type="entry name" value="POTRA_1"/>
    <property type="match status" value="1"/>
</dbReference>
<dbReference type="HAMAP" id="MF_00912">
    <property type="entry name" value="DivIB"/>
    <property type="match status" value="1"/>
</dbReference>
<comment type="similarity">
    <text evidence="8">Belongs to the FtsQ/DivIB family. DivIB subfamily.</text>
</comment>
<dbReference type="InterPro" id="IPR013685">
    <property type="entry name" value="POTRA_FtsQ_type"/>
</dbReference>
<evidence type="ECO:0000313" key="10">
    <source>
        <dbReference type="EMBL" id="MFD2694738.1"/>
    </source>
</evidence>
<keyword evidence="5 8" id="KW-1133">Transmembrane helix</keyword>
<dbReference type="InterPro" id="IPR005548">
    <property type="entry name" value="Cell_div_FtsQ/DivIB_C"/>
</dbReference>
<dbReference type="Gene3D" id="3.10.20.310">
    <property type="entry name" value="membrane protein fhac"/>
    <property type="match status" value="1"/>
</dbReference>
<evidence type="ECO:0000256" key="6">
    <source>
        <dbReference type="ARBA" id="ARBA00023136"/>
    </source>
</evidence>
<evidence type="ECO:0000256" key="1">
    <source>
        <dbReference type="ARBA" id="ARBA00004370"/>
    </source>
</evidence>
<keyword evidence="3 8" id="KW-0132">Cell division</keyword>
<feature type="domain" description="POTRA" evidence="9">
    <location>
        <begin position="50"/>
        <end position="118"/>
    </location>
</feature>
<keyword evidence="4 8" id="KW-0812">Transmembrane</keyword>
<evidence type="ECO:0000256" key="8">
    <source>
        <dbReference type="HAMAP-Rule" id="MF_00912"/>
    </source>
</evidence>
<protein>
    <recommendedName>
        <fullName evidence="8">Cell division protein DivIB</fullName>
    </recommendedName>
</protein>
<gene>
    <name evidence="8" type="primary">divIB</name>
    <name evidence="10" type="ORF">ACFSUE_14065</name>
</gene>
<sequence length="260" mass="29120">MDKKKVVALEDRLPQLKKERKRKANRRFAFYASLFFFLILIVVYFQSPLSRVHSIAVEGEQIVSSDKVIKVSRITNKTHIWDIRKKAVAQNIEKLPTVRTAVIEKEFPNQVKITITEYTRKAYLQKDGNFYPILQNGAVLSKLQSGKLPVDAPVLFGFSKSGPLKKVAEGLSKISRQMAHNISDIHYIGKSGSADDLVLYMNDGNKVIASTQTFAQNIKLYPEIAANLPKGKPGTIHLSVGTYFIPNDTEQGATQNASKK</sequence>
<keyword evidence="11" id="KW-1185">Reference proteome</keyword>
<organism evidence="10 11">
    <name type="scientific">Sporolactobacillus shoreicorticis</name>
    <dbReference type="NCBI Taxonomy" id="1923877"/>
    <lineage>
        <taxon>Bacteria</taxon>
        <taxon>Bacillati</taxon>
        <taxon>Bacillota</taxon>
        <taxon>Bacilli</taxon>
        <taxon>Bacillales</taxon>
        <taxon>Sporolactobacillaceae</taxon>
        <taxon>Sporolactobacillus</taxon>
    </lineage>
</organism>
<evidence type="ECO:0000256" key="2">
    <source>
        <dbReference type="ARBA" id="ARBA00022475"/>
    </source>
</evidence>
<comment type="caution">
    <text evidence="10">The sequence shown here is derived from an EMBL/GenBank/DDBJ whole genome shotgun (WGS) entry which is preliminary data.</text>
</comment>
<dbReference type="EMBL" id="JBHUMQ010000031">
    <property type="protein sequence ID" value="MFD2694738.1"/>
    <property type="molecule type" value="Genomic_DNA"/>
</dbReference>
<dbReference type="PROSITE" id="PS51779">
    <property type="entry name" value="POTRA"/>
    <property type="match status" value="1"/>
</dbReference>
<accession>A0ABW5S660</accession>
<dbReference type="RefSeq" id="WP_253062104.1">
    <property type="nucleotide sequence ID" value="NZ_JAMXWM010000011.1"/>
</dbReference>
<dbReference type="Proteomes" id="UP001597399">
    <property type="component" value="Unassembled WGS sequence"/>
</dbReference>
<evidence type="ECO:0000259" key="9">
    <source>
        <dbReference type="PROSITE" id="PS51779"/>
    </source>
</evidence>
<dbReference type="PANTHER" id="PTHR37820:SF1">
    <property type="entry name" value="CELL DIVISION PROTEIN FTSQ"/>
    <property type="match status" value="1"/>
</dbReference>
<name>A0ABW5S660_9BACL</name>
<dbReference type="Gene3D" id="3.40.50.10960">
    <property type="match status" value="1"/>
</dbReference>
<proteinExistence type="inferred from homology"/>
<comment type="subcellular location">
    <subcellularLocation>
        <location evidence="8">Cell membrane</location>
        <topology evidence="8">Single-pass type II membrane protein</topology>
    </subcellularLocation>
    <subcellularLocation>
        <location evidence="1">Membrane</location>
    </subcellularLocation>
    <text evidence="8">Localizes to the division septum.</text>
</comment>
<dbReference type="Pfam" id="PF03799">
    <property type="entry name" value="FtsQ_DivIB_C"/>
    <property type="match status" value="1"/>
</dbReference>
<keyword evidence="2 8" id="KW-1003">Cell membrane</keyword>
<keyword evidence="6 8" id="KW-0472">Membrane</keyword>
<dbReference type="InterPro" id="IPR050487">
    <property type="entry name" value="FtsQ_DivIB"/>
</dbReference>
<evidence type="ECO:0000256" key="4">
    <source>
        <dbReference type="ARBA" id="ARBA00022692"/>
    </source>
</evidence>
<dbReference type="GO" id="GO:0051301">
    <property type="term" value="P:cell division"/>
    <property type="evidence" value="ECO:0007669"/>
    <property type="project" value="UniProtKB-KW"/>
</dbReference>
<evidence type="ECO:0000313" key="11">
    <source>
        <dbReference type="Proteomes" id="UP001597399"/>
    </source>
</evidence>
<evidence type="ECO:0000256" key="5">
    <source>
        <dbReference type="ARBA" id="ARBA00022989"/>
    </source>
</evidence>
<evidence type="ECO:0000256" key="7">
    <source>
        <dbReference type="ARBA" id="ARBA00023306"/>
    </source>
</evidence>
<keyword evidence="7 8" id="KW-0131">Cell cycle</keyword>
<dbReference type="InterPro" id="IPR034746">
    <property type="entry name" value="POTRA"/>
</dbReference>
<evidence type="ECO:0000256" key="3">
    <source>
        <dbReference type="ARBA" id="ARBA00022618"/>
    </source>
</evidence>
<dbReference type="PANTHER" id="PTHR37820">
    <property type="entry name" value="CELL DIVISION PROTEIN DIVIB"/>
    <property type="match status" value="1"/>
</dbReference>
<comment type="function">
    <text evidence="8">Cell division protein that may be involved in stabilizing or promoting the assembly of the division complex.</text>
</comment>
<feature type="transmembrane region" description="Helical" evidence="8">
    <location>
        <begin position="28"/>
        <end position="45"/>
    </location>
</feature>
<reference evidence="11" key="1">
    <citation type="journal article" date="2019" name="Int. J. Syst. Evol. Microbiol.">
        <title>The Global Catalogue of Microorganisms (GCM) 10K type strain sequencing project: providing services to taxonomists for standard genome sequencing and annotation.</title>
        <authorList>
            <consortium name="The Broad Institute Genomics Platform"/>
            <consortium name="The Broad Institute Genome Sequencing Center for Infectious Disease"/>
            <person name="Wu L."/>
            <person name="Ma J."/>
        </authorList>
    </citation>
    <scope>NUCLEOTIDE SEQUENCE [LARGE SCALE GENOMIC DNA]</scope>
    <source>
        <strain evidence="11">TISTR 2466</strain>
    </source>
</reference>